<organism evidence="1 2">
    <name type="scientific">Spiroplasma chinense</name>
    <dbReference type="NCBI Taxonomy" id="216932"/>
    <lineage>
        <taxon>Bacteria</taxon>
        <taxon>Bacillati</taxon>
        <taxon>Mycoplasmatota</taxon>
        <taxon>Mollicutes</taxon>
        <taxon>Entomoplasmatales</taxon>
        <taxon>Spiroplasmataceae</taxon>
        <taxon>Spiroplasma</taxon>
    </lineage>
</organism>
<protein>
    <submittedName>
        <fullName evidence="1">Uncharacterized protein</fullName>
    </submittedName>
</protein>
<keyword evidence="2" id="KW-1185">Reference proteome</keyword>
<name>A0A5B9Y4F5_9MOLU</name>
<dbReference type="AlphaFoldDB" id="A0A5B9Y4F5"/>
<accession>A0A5B9Y4F5</accession>
<proteinExistence type="predicted"/>
<evidence type="ECO:0000313" key="2">
    <source>
        <dbReference type="Proteomes" id="UP000323144"/>
    </source>
</evidence>
<gene>
    <name evidence="1" type="ORF">SCHIN_v1c06430</name>
</gene>
<dbReference type="KEGG" id="schi:SCHIN_v1c06430"/>
<dbReference type="EMBL" id="CP043026">
    <property type="protein sequence ID" value="QEH61840.1"/>
    <property type="molecule type" value="Genomic_DNA"/>
</dbReference>
<dbReference type="Proteomes" id="UP000323144">
    <property type="component" value="Chromosome"/>
</dbReference>
<reference evidence="1 2" key="1">
    <citation type="submission" date="2019-08" db="EMBL/GenBank/DDBJ databases">
        <title>Complete genome sequence of Spiroplasma chinense CCH (DSM 19755).</title>
        <authorList>
            <person name="Shen H.-Y."/>
            <person name="Lin Y.-C."/>
            <person name="Chou L."/>
            <person name="Kuo C.-H."/>
        </authorList>
    </citation>
    <scope>NUCLEOTIDE SEQUENCE [LARGE SCALE GENOMIC DNA]</scope>
    <source>
        <strain evidence="1 2">CCH</strain>
    </source>
</reference>
<evidence type="ECO:0000313" key="1">
    <source>
        <dbReference type="EMBL" id="QEH61840.1"/>
    </source>
</evidence>
<sequence>MLIKSTKIIDKQIKKLIIVDARKLGHRNV</sequence>